<keyword evidence="1" id="KW-0812">Transmembrane</keyword>
<feature type="transmembrane region" description="Helical" evidence="1">
    <location>
        <begin position="153"/>
        <end position="170"/>
    </location>
</feature>
<dbReference type="EMBL" id="LT670817">
    <property type="protein sequence ID" value="SHG76151.1"/>
    <property type="molecule type" value="Genomic_DNA"/>
</dbReference>
<dbReference type="Proteomes" id="UP000189796">
    <property type="component" value="Chromosome I"/>
</dbReference>
<protein>
    <submittedName>
        <fullName evidence="2">Uncharacterized protein</fullName>
    </submittedName>
</protein>
<organism evidence="2 3">
    <name type="scientific">Bradyrhizobium erythrophlei</name>
    <dbReference type="NCBI Taxonomy" id="1437360"/>
    <lineage>
        <taxon>Bacteria</taxon>
        <taxon>Pseudomonadati</taxon>
        <taxon>Pseudomonadota</taxon>
        <taxon>Alphaproteobacteria</taxon>
        <taxon>Hyphomicrobiales</taxon>
        <taxon>Nitrobacteraceae</taxon>
        <taxon>Bradyrhizobium</taxon>
    </lineage>
</organism>
<dbReference type="SUPFAM" id="SSF53474">
    <property type="entry name" value="alpha/beta-Hydrolases"/>
    <property type="match status" value="1"/>
</dbReference>
<gene>
    <name evidence="2" type="ORF">SAMN05443248_2579</name>
</gene>
<reference evidence="2 3" key="1">
    <citation type="submission" date="2016-11" db="EMBL/GenBank/DDBJ databases">
        <authorList>
            <person name="Jaros S."/>
            <person name="Januszkiewicz K."/>
            <person name="Wedrychowicz H."/>
        </authorList>
    </citation>
    <scope>NUCLEOTIDE SEQUENCE [LARGE SCALE GENOMIC DNA]</scope>
    <source>
        <strain evidence="2 3">GAS138</strain>
    </source>
</reference>
<sequence>MPGPPKKVAIVVTHGMGEQIPMETLRGFVEAAWVANKAAQWPATPADEKAEDIWFMPDGAAGSLELRRITTRWTKPQASSTERGPRADFFEFYWADLAEGTTVEEVWDWIQILLLRWPSQVPNGLMGIWIALWAASAIILIVSALALSPWPGGWWHAVFAIAAAGFGYIMKRLISPYLGDVARYVRADPRNIAMRHAIRERGLKLLQDLHDTKSYERIIMVAHSLGSIIAYDLVSLFWATRRDALVVHEEDDPVFQKLRAVETAAHSLAAATDANRVDLMQAYREAQRSLRLAMRSGGEDGTGRPREPTEEWLISDLVTLGSPLTHAPFLLARDAKDLSDKIGDWLFPTNCPQFQVIQTEQSRKIHDRPAPPPTAAVLGPPQGLFSYFLRPPKTWSLHHAAPFAAVRWTNIYDTHRPILRGDIISGPLAPVFGAGIRDIDLKDLRGQSPVFSHTLYWALAPGGGPMPHIDALRKAIDLPDTPDSALW</sequence>
<feature type="transmembrane region" description="Helical" evidence="1">
    <location>
        <begin position="218"/>
        <end position="239"/>
    </location>
</feature>
<dbReference type="AlphaFoldDB" id="A0A1M5MG01"/>
<evidence type="ECO:0000256" key="1">
    <source>
        <dbReference type="SAM" id="Phobius"/>
    </source>
</evidence>
<evidence type="ECO:0000313" key="2">
    <source>
        <dbReference type="EMBL" id="SHG76151.1"/>
    </source>
</evidence>
<evidence type="ECO:0000313" key="3">
    <source>
        <dbReference type="Proteomes" id="UP000189796"/>
    </source>
</evidence>
<feature type="transmembrane region" description="Helical" evidence="1">
    <location>
        <begin position="125"/>
        <end position="147"/>
    </location>
</feature>
<name>A0A1M5MG01_9BRAD</name>
<proteinExistence type="predicted"/>
<keyword evidence="1" id="KW-0472">Membrane</keyword>
<keyword evidence="1" id="KW-1133">Transmembrane helix</keyword>
<accession>A0A1M5MG01</accession>
<dbReference type="InterPro" id="IPR029058">
    <property type="entry name" value="AB_hydrolase_fold"/>
</dbReference>